<dbReference type="GO" id="GO:0004146">
    <property type="term" value="F:dihydrofolate reductase activity"/>
    <property type="evidence" value="ECO:0007669"/>
    <property type="project" value="UniProtKB-EC"/>
</dbReference>
<evidence type="ECO:0000256" key="2">
    <source>
        <dbReference type="ARBA" id="ARBA00009539"/>
    </source>
</evidence>
<evidence type="ECO:0000256" key="1">
    <source>
        <dbReference type="ARBA" id="ARBA00004903"/>
    </source>
</evidence>
<accession>A0AAW0IEW0</accession>
<evidence type="ECO:0000256" key="7">
    <source>
        <dbReference type="SAM" id="MobiDB-lite"/>
    </source>
</evidence>
<dbReference type="PANTHER" id="PTHR48069">
    <property type="entry name" value="DIHYDROFOLATE REDUCTASE"/>
    <property type="match status" value="1"/>
</dbReference>
<dbReference type="Proteomes" id="UP001488838">
    <property type="component" value="Unassembled WGS sequence"/>
</dbReference>
<evidence type="ECO:0000256" key="5">
    <source>
        <dbReference type="ARBA" id="ARBA00023002"/>
    </source>
</evidence>
<dbReference type="Gene3D" id="3.40.430.10">
    <property type="entry name" value="Dihydrofolate Reductase, subunit A"/>
    <property type="match status" value="1"/>
</dbReference>
<feature type="non-terminal residue" evidence="8">
    <location>
        <position position="177"/>
    </location>
</feature>
<dbReference type="InterPro" id="IPR012259">
    <property type="entry name" value="DHFR"/>
</dbReference>
<name>A0AAW0IEW0_MYOGA</name>
<dbReference type="GO" id="GO:0046655">
    <property type="term" value="P:folic acid metabolic process"/>
    <property type="evidence" value="ECO:0007669"/>
    <property type="project" value="TreeGrafter"/>
</dbReference>
<dbReference type="EC" id="1.5.1.3" evidence="3"/>
<keyword evidence="5" id="KW-0560">Oxidoreductase</keyword>
<comment type="pathway">
    <text evidence="1">Cofactor biosynthesis; tetrahydrofolate biosynthesis; 5,6,7,8-tetrahydrofolate from 7,8-dihydrofolate: step 1/1.</text>
</comment>
<comment type="catalytic activity">
    <reaction evidence="6">
        <text>(6S)-5,6,7,8-tetrahydrofolate + NADP(+) = 7,8-dihydrofolate + NADPH + H(+)</text>
        <dbReference type="Rhea" id="RHEA:15009"/>
        <dbReference type="ChEBI" id="CHEBI:15378"/>
        <dbReference type="ChEBI" id="CHEBI:57451"/>
        <dbReference type="ChEBI" id="CHEBI:57453"/>
        <dbReference type="ChEBI" id="CHEBI:57783"/>
        <dbReference type="ChEBI" id="CHEBI:58349"/>
        <dbReference type="EC" id="1.5.1.3"/>
    </reaction>
</comment>
<dbReference type="SUPFAM" id="SSF53597">
    <property type="entry name" value="Dihydrofolate reductase-like"/>
    <property type="match status" value="1"/>
</dbReference>
<evidence type="ECO:0000256" key="4">
    <source>
        <dbReference type="ARBA" id="ARBA00022857"/>
    </source>
</evidence>
<organism evidence="8 9">
    <name type="scientific">Myodes glareolus</name>
    <name type="common">Bank vole</name>
    <name type="synonym">Clethrionomys glareolus</name>
    <dbReference type="NCBI Taxonomy" id="447135"/>
    <lineage>
        <taxon>Eukaryota</taxon>
        <taxon>Metazoa</taxon>
        <taxon>Chordata</taxon>
        <taxon>Craniata</taxon>
        <taxon>Vertebrata</taxon>
        <taxon>Euteleostomi</taxon>
        <taxon>Mammalia</taxon>
        <taxon>Eutheria</taxon>
        <taxon>Euarchontoglires</taxon>
        <taxon>Glires</taxon>
        <taxon>Rodentia</taxon>
        <taxon>Myomorpha</taxon>
        <taxon>Muroidea</taxon>
        <taxon>Cricetidae</taxon>
        <taxon>Arvicolinae</taxon>
        <taxon>Myodes</taxon>
    </lineage>
</organism>
<reference evidence="8 9" key="1">
    <citation type="journal article" date="2023" name="bioRxiv">
        <title>Conserved and derived expression patterns and positive selection on dental genes reveal complex evolutionary context of ever-growing rodent molars.</title>
        <authorList>
            <person name="Calamari Z.T."/>
            <person name="Song A."/>
            <person name="Cohen E."/>
            <person name="Akter M."/>
            <person name="Roy R.D."/>
            <person name="Hallikas O."/>
            <person name="Christensen M.M."/>
            <person name="Li P."/>
            <person name="Marangoni P."/>
            <person name="Jernvall J."/>
            <person name="Klein O.D."/>
        </authorList>
    </citation>
    <scope>NUCLEOTIDE SEQUENCE [LARGE SCALE GENOMIC DNA]</scope>
    <source>
        <strain evidence="8">V071</strain>
    </source>
</reference>
<evidence type="ECO:0000313" key="8">
    <source>
        <dbReference type="EMBL" id="KAK7812842.1"/>
    </source>
</evidence>
<feature type="region of interest" description="Disordered" evidence="7">
    <location>
        <begin position="81"/>
        <end position="104"/>
    </location>
</feature>
<dbReference type="PANTHER" id="PTHR48069:SF6">
    <property type="entry name" value="DIHYDROFOLATE REDUCTASE"/>
    <property type="match status" value="1"/>
</dbReference>
<dbReference type="GO" id="GO:0046452">
    <property type="term" value="P:dihydrofolate metabolic process"/>
    <property type="evidence" value="ECO:0007669"/>
    <property type="project" value="TreeGrafter"/>
</dbReference>
<evidence type="ECO:0000256" key="6">
    <source>
        <dbReference type="ARBA" id="ARBA00048873"/>
    </source>
</evidence>
<dbReference type="EMBL" id="JBBHLL010000143">
    <property type="protein sequence ID" value="KAK7812842.1"/>
    <property type="molecule type" value="Genomic_DNA"/>
</dbReference>
<feature type="non-terminal residue" evidence="8">
    <location>
        <position position="1"/>
    </location>
</feature>
<dbReference type="GO" id="GO:0005739">
    <property type="term" value="C:mitochondrion"/>
    <property type="evidence" value="ECO:0007669"/>
    <property type="project" value="TreeGrafter"/>
</dbReference>
<comment type="caution">
    <text evidence="8">The sequence shown here is derived from an EMBL/GenBank/DDBJ whole genome shotgun (WGS) entry which is preliminary data.</text>
</comment>
<dbReference type="InterPro" id="IPR024072">
    <property type="entry name" value="DHFR-like_dom_sf"/>
</dbReference>
<feature type="compositionally biased region" description="Basic and acidic residues" evidence="7">
    <location>
        <begin position="85"/>
        <end position="103"/>
    </location>
</feature>
<evidence type="ECO:0000313" key="9">
    <source>
        <dbReference type="Proteomes" id="UP001488838"/>
    </source>
</evidence>
<protein>
    <recommendedName>
        <fullName evidence="3">dihydrofolate reductase</fullName>
        <ecNumber evidence="3">1.5.1.3</ecNumber>
    </recommendedName>
</protein>
<dbReference type="GO" id="GO:0050661">
    <property type="term" value="F:NADP binding"/>
    <property type="evidence" value="ECO:0007669"/>
    <property type="project" value="InterPro"/>
</dbReference>
<keyword evidence="4" id="KW-0521">NADP</keyword>
<sequence>NCITVVSHNMSINKNGDLSWSLLWKEFKSFQREPQPSQWEENGLVKNRIHIVLRGDLKEPPQGTHFLVKSLDNALKLTEQPELSNKVDKPEAVRSRGSHESVRPRQTVTKIMQESESDMVFPEIDLGRYKHLPECPGVLSEVREGKRHYVYKLEVQEKANGRLLSADFKLFCLLLTS</sequence>
<dbReference type="GO" id="GO:0046654">
    <property type="term" value="P:tetrahydrofolate biosynthetic process"/>
    <property type="evidence" value="ECO:0007669"/>
    <property type="project" value="InterPro"/>
</dbReference>
<comment type="similarity">
    <text evidence="2">Belongs to the dihydrofolate reductase family.</text>
</comment>
<keyword evidence="9" id="KW-1185">Reference proteome</keyword>
<gene>
    <name evidence="8" type="ORF">U0070_025537</name>
</gene>
<evidence type="ECO:0000256" key="3">
    <source>
        <dbReference type="ARBA" id="ARBA00012856"/>
    </source>
</evidence>
<dbReference type="AlphaFoldDB" id="A0AAW0IEW0"/>
<proteinExistence type="inferred from homology"/>